<protein>
    <recommendedName>
        <fullName evidence="4">DUF4194 domain-containing protein</fullName>
    </recommendedName>
</protein>
<comment type="caution">
    <text evidence="2">The sequence shown here is derived from an EMBL/GenBank/DDBJ whole genome shotgun (WGS) entry which is preliminary data.</text>
</comment>
<feature type="region of interest" description="Disordered" evidence="1">
    <location>
        <begin position="215"/>
        <end position="249"/>
    </location>
</feature>
<feature type="compositionally biased region" description="Acidic residues" evidence="1">
    <location>
        <begin position="225"/>
        <end position="249"/>
    </location>
</feature>
<evidence type="ECO:0000313" key="3">
    <source>
        <dbReference type="Proteomes" id="UP001143364"/>
    </source>
</evidence>
<reference evidence="2" key="1">
    <citation type="journal article" date="2014" name="Int. J. Syst. Evol. Microbiol.">
        <title>Complete genome sequence of Corynebacterium casei LMG S-19264T (=DSM 44701T), isolated from a smear-ripened cheese.</title>
        <authorList>
            <consortium name="US DOE Joint Genome Institute (JGI-PGF)"/>
            <person name="Walter F."/>
            <person name="Albersmeier A."/>
            <person name="Kalinowski J."/>
            <person name="Ruckert C."/>
        </authorList>
    </citation>
    <scope>NUCLEOTIDE SEQUENCE</scope>
    <source>
        <strain evidence="2">VKM B-2555</strain>
    </source>
</reference>
<dbReference type="InterPro" id="IPR025449">
    <property type="entry name" value="JetB"/>
</dbReference>
<gene>
    <name evidence="2" type="ORF">GCM10008171_33810</name>
</gene>
<evidence type="ECO:0008006" key="4">
    <source>
        <dbReference type="Google" id="ProtNLM"/>
    </source>
</evidence>
<dbReference type="Pfam" id="PF13835">
    <property type="entry name" value="DUF4194"/>
    <property type="match status" value="1"/>
</dbReference>
<organism evidence="2 3">
    <name type="scientific">Methylopila jiangsuensis</name>
    <dbReference type="NCBI Taxonomy" id="586230"/>
    <lineage>
        <taxon>Bacteria</taxon>
        <taxon>Pseudomonadati</taxon>
        <taxon>Pseudomonadota</taxon>
        <taxon>Alphaproteobacteria</taxon>
        <taxon>Hyphomicrobiales</taxon>
        <taxon>Methylopilaceae</taxon>
        <taxon>Methylopila</taxon>
    </lineage>
</organism>
<evidence type="ECO:0000313" key="2">
    <source>
        <dbReference type="EMBL" id="GLK78127.1"/>
    </source>
</evidence>
<sequence>MLDIREKLAAKNVPLADFQAINALLISKGFLSRRDGGRHTKLYDVAHRAEDEIRETLGVVYGAELLHDSRTKHYRLLPFGERGDGLPDPGEDMEIRRELKGSVVKDFVVALLTLRILYNEQIGQRQIEADGRVSVRVTEFVTTMKVNFKSELPAADFHRKAIFAKLRKLGVADLDIESVRDLRNDEVVISIRPEIETLVYDSVLARALRAIEEAAAEADAGPVPDDADGMDGAEEADVDGDDEVGDTAQ</sequence>
<dbReference type="AlphaFoldDB" id="A0A9W6JJE8"/>
<reference evidence="2" key="2">
    <citation type="submission" date="2023-01" db="EMBL/GenBank/DDBJ databases">
        <authorList>
            <person name="Sun Q."/>
            <person name="Evtushenko L."/>
        </authorList>
    </citation>
    <scope>NUCLEOTIDE SEQUENCE</scope>
    <source>
        <strain evidence="2">VKM B-2555</strain>
    </source>
</reference>
<dbReference type="RefSeq" id="WP_271205939.1">
    <property type="nucleotide sequence ID" value="NZ_BSFK01000016.1"/>
</dbReference>
<proteinExistence type="predicted"/>
<keyword evidence="3" id="KW-1185">Reference proteome</keyword>
<evidence type="ECO:0000256" key="1">
    <source>
        <dbReference type="SAM" id="MobiDB-lite"/>
    </source>
</evidence>
<name>A0A9W6JJE8_9HYPH</name>
<dbReference type="Proteomes" id="UP001143364">
    <property type="component" value="Unassembled WGS sequence"/>
</dbReference>
<accession>A0A9W6JJE8</accession>
<dbReference type="EMBL" id="BSFK01000016">
    <property type="protein sequence ID" value="GLK78127.1"/>
    <property type="molecule type" value="Genomic_DNA"/>
</dbReference>